<dbReference type="Proteomes" id="UP001516400">
    <property type="component" value="Unassembled WGS sequence"/>
</dbReference>
<dbReference type="AlphaFoldDB" id="A0ABD2P1U7"/>
<comment type="caution">
    <text evidence="1">The sequence shown here is derived from an EMBL/GenBank/DDBJ whole genome shotgun (WGS) entry which is preliminary data.</text>
</comment>
<dbReference type="InterPro" id="IPR033207">
    <property type="entry name" value="CCP110"/>
</dbReference>
<sequence length="652" mass="74260">MEKIHNSYVSCIKIKGVPILPPLITSERKREIQEYKNQALQLEELYARRRKWESDEAKQDEGRISKSKTFTEHSSNLSKLLTEIKYPTSYVPYETERKLQNLSKDLIDVSEYSSCTDDFINRLNDDHELTTSAVELNLDESFCNEHIINQLESSTEIIIGENLDCDRKETEAPRLIRSNSYTLENPSPILLAHLKRQHSNSASEKVSSDRYEEAESATAESCCSSLEKNRTSIGTEKGNLSQNSVDMNCLDMSENTSPNASVLTANSECQINSFSKPTVELITTDISVQQINITTSINNDVTEKDLMDLLNTNNNTQIQTVEKTNEVYSDIDPESELNLILQQIPEIYSRKIIELIERQKIEQQKRVKNYENLKRGLLHSGDFHDDFVDIPFTKPNEIFVTSVSNSEQTNLFEGQGADAMETTTKTKSISENITPNISSLHRPRTPSIPESQLSTTCSESLEDISSKTVRVIDLESEDGVNYLTYEKRFPLASRDMNEAMRNSSNRNFVLGYTGIQDERILRRAKEEKAASIIVAYAKGFLVRRLMKTTKVQTLIQMIQDALLCALELQKSDTIEEADVELHRRLIQQVSAACYEFHDVFFALKIPEQMDLIAIDREKKRRVLTIKASHSNIEIHPKKSTSNARLSKSLTKV</sequence>
<name>A0ABD2P1U7_9CUCU</name>
<protein>
    <submittedName>
        <fullName evidence="1">Uncharacterized protein</fullName>
    </submittedName>
</protein>
<dbReference type="Pfam" id="PF16025">
    <property type="entry name" value="CaM_bind"/>
    <property type="match status" value="1"/>
</dbReference>
<dbReference type="EMBL" id="JABFTP020000165">
    <property type="protein sequence ID" value="KAL3284941.1"/>
    <property type="molecule type" value="Genomic_DNA"/>
</dbReference>
<proteinExistence type="predicted"/>
<keyword evidence="2" id="KW-1185">Reference proteome</keyword>
<reference evidence="1 2" key="1">
    <citation type="journal article" date="2021" name="BMC Biol.">
        <title>Horizontally acquired antibacterial genes associated with adaptive radiation of ladybird beetles.</title>
        <authorList>
            <person name="Li H.S."/>
            <person name="Tang X.F."/>
            <person name="Huang Y.H."/>
            <person name="Xu Z.Y."/>
            <person name="Chen M.L."/>
            <person name="Du X.Y."/>
            <person name="Qiu B.Y."/>
            <person name="Chen P.T."/>
            <person name="Zhang W."/>
            <person name="Slipinski A."/>
            <person name="Escalona H.E."/>
            <person name="Waterhouse R.M."/>
            <person name="Zwick A."/>
            <person name="Pang H."/>
        </authorList>
    </citation>
    <scope>NUCLEOTIDE SEQUENCE [LARGE SCALE GENOMIC DNA]</scope>
    <source>
        <strain evidence="1">SYSU2018</strain>
    </source>
</reference>
<dbReference type="PANTHER" id="PTHR13594">
    <property type="entry name" value="CENTRIOLAR COILED-COIL PROTEIN OF 110 KDA"/>
    <property type="match status" value="1"/>
</dbReference>
<evidence type="ECO:0000313" key="1">
    <source>
        <dbReference type="EMBL" id="KAL3284941.1"/>
    </source>
</evidence>
<dbReference type="PANTHER" id="PTHR13594:SF1">
    <property type="entry name" value="CENTRIOLAR COILED-COIL PROTEIN OF 110 KDA"/>
    <property type="match status" value="1"/>
</dbReference>
<evidence type="ECO:0000313" key="2">
    <source>
        <dbReference type="Proteomes" id="UP001516400"/>
    </source>
</evidence>
<organism evidence="1 2">
    <name type="scientific">Cryptolaemus montrouzieri</name>
    <dbReference type="NCBI Taxonomy" id="559131"/>
    <lineage>
        <taxon>Eukaryota</taxon>
        <taxon>Metazoa</taxon>
        <taxon>Ecdysozoa</taxon>
        <taxon>Arthropoda</taxon>
        <taxon>Hexapoda</taxon>
        <taxon>Insecta</taxon>
        <taxon>Pterygota</taxon>
        <taxon>Neoptera</taxon>
        <taxon>Endopterygota</taxon>
        <taxon>Coleoptera</taxon>
        <taxon>Polyphaga</taxon>
        <taxon>Cucujiformia</taxon>
        <taxon>Coccinelloidea</taxon>
        <taxon>Coccinellidae</taxon>
        <taxon>Scymninae</taxon>
        <taxon>Scymnini</taxon>
        <taxon>Cryptolaemus</taxon>
    </lineage>
</organism>
<gene>
    <name evidence="1" type="ORF">HHI36_019073</name>
</gene>
<accession>A0ABD2P1U7</accession>